<dbReference type="Proteomes" id="UP000677265">
    <property type="component" value="Unassembled WGS sequence"/>
</dbReference>
<evidence type="ECO:0000313" key="2">
    <source>
        <dbReference type="EMBL" id="MCH6265882.1"/>
    </source>
</evidence>
<name>A0A942SW95_9BACI</name>
<evidence type="ECO:0000313" key="1">
    <source>
        <dbReference type="EMBL" id="MBS4181354.1"/>
    </source>
</evidence>
<comment type="caution">
    <text evidence="1">The sequence shown here is derived from an EMBL/GenBank/DDBJ whole genome shotgun (WGS) entry which is preliminary data.</text>
</comment>
<protein>
    <submittedName>
        <fullName evidence="1">Uncharacterized protein</fullName>
    </submittedName>
</protein>
<gene>
    <name evidence="2" type="ORF">KHB02_010125</name>
    <name evidence="1" type="ORF">KHB02_08065</name>
</gene>
<dbReference type="RefSeq" id="WP_213141205.1">
    <property type="nucleotide sequence ID" value="NZ_JAGYPE020000014.1"/>
</dbReference>
<accession>A0A942SW95</accession>
<sequence>MVVQSNMSPKAIIKVWEITLPIFAKYNVPLTNKTLEITIDFEILPNLLTELNVAVGSSSATCIEGA</sequence>
<proteinExistence type="predicted"/>
<keyword evidence="3" id="KW-1185">Reference proteome</keyword>
<organism evidence="1">
    <name type="scientific">Neobacillus citreus</name>
    <dbReference type="NCBI Taxonomy" id="2833578"/>
    <lineage>
        <taxon>Bacteria</taxon>
        <taxon>Bacillati</taxon>
        <taxon>Bacillota</taxon>
        <taxon>Bacilli</taxon>
        <taxon>Bacillales</taxon>
        <taxon>Bacillaceae</taxon>
        <taxon>Neobacillus</taxon>
    </lineage>
</organism>
<dbReference type="EMBL" id="JAGYPE020000014">
    <property type="protein sequence ID" value="MCH6265882.1"/>
    <property type="molecule type" value="Genomic_DNA"/>
</dbReference>
<dbReference type="AlphaFoldDB" id="A0A942SW95"/>
<evidence type="ECO:0000313" key="3">
    <source>
        <dbReference type="Proteomes" id="UP000677265"/>
    </source>
</evidence>
<dbReference type="EMBL" id="JAGYPE010000001">
    <property type="protein sequence ID" value="MBS4181354.1"/>
    <property type="molecule type" value="Genomic_DNA"/>
</dbReference>
<reference evidence="1" key="1">
    <citation type="submission" date="2021-05" db="EMBL/GenBank/DDBJ databases">
        <title>Novel Bacillus species.</title>
        <authorList>
            <person name="Liu G."/>
        </authorList>
    </citation>
    <scope>NUCLEOTIDE SEQUENCE</scope>
    <source>
        <strain evidence="1 3">FJAT-50051</strain>
    </source>
</reference>